<gene>
    <name evidence="7" type="ORF">SAMN04489859_10244</name>
</gene>
<proteinExistence type="predicted"/>
<dbReference type="GO" id="GO:0022857">
    <property type="term" value="F:transmembrane transporter activity"/>
    <property type="evidence" value="ECO:0007669"/>
    <property type="project" value="InterPro"/>
</dbReference>
<keyword evidence="3 6" id="KW-0812">Transmembrane</keyword>
<dbReference type="STRING" id="34002.SAMN04489859_10244"/>
<feature type="transmembrane region" description="Helical" evidence="6">
    <location>
        <begin position="245"/>
        <end position="265"/>
    </location>
</feature>
<evidence type="ECO:0000256" key="6">
    <source>
        <dbReference type="SAM" id="Phobius"/>
    </source>
</evidence>
<feature type="transmembrane region" description="Helical" evidence="6">
    <location>
        <begin position="82"/>
        <end position="107"/>
    </location>
</feature>
<organism evidence="7 8">
    <name type="scientific">Paracoccus alcaliphilus</name>
    <dbReference type="NCBI Taxonomy" id="34002"/>
    <lineage>
        <taxon>Bacteria</taxon>
        <taxon>Pseudomonadati</taxon>
        <taxon>Pseudomonadota</taxon>
        <taxon>Alphaproteobacteria</taxon>
        <taxon>Rhodobacterales</taxon>
        <taxon>Paracoccaceae</taxon>
        <taxon>Paracoccus</taxon>
    </lineage>
</organism>
<dbReference type="AlphaFoldDB" id="A0A1H8KR62"/>
<keyword evidence="8" id="KW-1185">Reference proteome</keyword>
<keyword evidence="4 6" id="KW-1133">Transmembrane helix</keyword>
<dbReference type="PANTHER" id="PTHR32196">
    <property type="entry name" value="ABC TRANSPORTER PERMEASE PROTEIN YPHD-RELATED-RELATED"/>
    <property type="match status" value="1"/>
</dbReference>
<accession>A0A1H8KR62</accession>
<evidence type="ECO:0000313" key="8">
    <source>
        <dbReference type="Proteomes" id="UP000199054"/>
    </source>
</evidence>
<evidence type="ECO:0000313" key="7">
    <source>
        <dbReference type="EMBL" id="SEN95377.1"/>
    </source>
</evidence>
<feature type="transmembrane region" description="Helical" evidence="6">
    <location>
        <begin position="40"/>
        <end position="62"/>
    </location>
</feature>
<keyword evidence="2" id="KW-1003">Cell membrane</keyword>
<feature type="transmembrane region" description="Helical" evidence="6">
    <location>
        <begin position="146"/>
        <end position="166"/>
    </location>
</feature>
<dbReference type="GO" id="GO:0005886">
    <property type="term" value="C:plasma membrane"/>
    <property type="evidence" value="ECO:0007669"/>
    <property type="project" value="UniProtKB-SubCell"/>
</dbReference>
<keyword evidence="5 6" id="KW-0472">Membrane</keyword>
<dbReference type="Pfam" id="PF02653">
    <property type="entry name" value="BPD_transp_2"/>
    <property type="match status" value="1"/>
</dbReference>
<sequence length="351" mass="37485">MSDSPDPVVDRNPADEVARFDHHARSPLQRLQHFLHRYPTMVPVIVLVLSLIVFGMVSPNFFSAFNLSLVMQQVAVVGTLAAAQSLVILTAGIDLSVGAVMVMISVIMGKLSVDFGIPVPIAILIGLGCGGLTGALNGLLVTRLKLPPFITTLGTWNIFLALNYYLSGRETIRSQTLDAEAPLLKLFGERFNLWGAVLTWGVVLMLIVFAVLWYALNKTAWGRRVYAVGDDPEAAALAGIQTKQVLMSVYIVAGVICALAAWSSIGRVGSVSPTSFFEANLESITAVVIGGISLFGGRGSILGPLIGALIVGVFNSGLRLAGVDVLWQLFATGWLIIVAVAIDQWIRKISS</sequence>
<dbReference type="OrthoDB" id="5422926at2"/>
<dbReference type="Proteomes" id="UP000199054">
    <property type="component" value="Unassembled WGS sequence"/>
</dbReference>
<evidence type="ECO:0000256" key="3">
    <source>
        <dbReference type="ARBA" id="ARBA00022692"/>
    </source>
</evidence>
<dbReference type="CDD" id="cd06579">
    <property type="entry name" value="TM_PBP1_transp_AraH_like"/>
    <property type="match status" value="1"/>
</dbReference>
<evidence type="ECO:0000256" key="2">
    <source>
        <dbReference type="ARBA" id="ARBA00022475"/>
    </source>
</evidence>
<dbReference type="EMBL" id="FODE01000024">
    <property type="protein sequence ID" value="SEN95377.1"/>
    <property type="molecule type" value="Genomic_DNA"/>
</dbReference>
<evidence type="ECO:0000256" key="1">
    <source>
        <dbReference type="ARBA" id="ARBA00004651"/>
    </source>
</evidence>
<reference evidence="7 8" key="1">
    <citation type="submission" date="2016-10" db="EMBL/GenBank/DDBJ databases">
        <authorList>
            <person name="de Groot N.N."/>
        </authorList>
    </citation>
    <scope>NUCLEOTIDE SEQUENCE [LARGE SCALE GENOMIC DNA]</scope>
    <source>
        <strain evidence="7 8">DSM 8512</strain>
    </source>
</reference>
<feature type="transmembrane region" description="Helical" evidence="6">
    <location>
        <begin position="119"/>
        <end position="140"/>
    </location>
</feature>
<name>A0A1H8KR62_9RHOB</name>
<protein>
    <submittedName>
        <fullName evidence="7">Mannose ABC transporter membrane protein /fructose ABC transporter membrane protein /ribose ABC transporter membrane protein</fullName>
    </submittedName>
</protein>
<comment type="subcellular location">
    <subcellularLocation>
        <location evidence="1">Cell membrane</location>
        <topology evidence="1">Multi-pass membrane protein</topology>
    </subcellularLocation>
</comment>
<feature type="transmembrane region" description="Helical" evidence="6">
    <location>
        <begin position="193"/>
        <end position="216"/>
    </location>
</feature>
<feature type="transmembrane region" description="Helical" evidence="6">
    <location>
        <begin position="286"/>
        <end position="314"/>
    </location>
</feature>
<dbReference type="InterPro" id="IPR001851">
    <property type="entry name" value="ABC_transp_permease"/>
</dbReference>
<evidence type="ECO:0000256" key="5">
    <source>
        <dbReference type="ARBA" id="ARBA00023136"/>
    </source>
</evidence>
<dbReference type="RefSeq" id="WP_090614171.1">
    <property type="nucleotide sequence ID" value="NZ_CP067126.1"/>
</dbReference>
<evidence type="ECO:0000256" key="4">
    <source>
        <dbReference type="ARBA" id="ARBA00022989"/>
    </source>
</evidence>
<feature type="transmembrane region" description="Helical" evidence="6">
    <location>
        <begin position="326"/>
        <end position="346"/>
    </location>
</feature>